<feature type="compositionally biased region" description="Basic and acidic residues" evidence="2">
    <location>
        <begin position="385"/>
        <end position="395"/>
    </location>
</feature>
<dbReference type="STRING" id="857342.A0A2T3APV8"/>
<dbReference type="OrthoDB" id="10253954at2759"/>
<dbReference type="SUPFAM" id="SSF52799">
    <property type="entry name" value="(Phosphotyrosine protein) phosphatases II"/>
    <property type="match status" value="1"/>
</dbReference>
<comment type="similarity">
    <text evidence="1">Belongs to the protein-tyrosine phosphatase family. Non-receptor class subfamily.</text>
</comment>
<dbReference type="Pfam" id="PF00102">
    <property type="entry name" value="Y_phosphatase"/>
    <property type="match status" value="1"/>
</dbReference>
<evidence type="ECO:0000259" key="4">
    <source>
        <dbReference type="PROSITE" id="PS50056"/>
    </source>
</evidence>
<dbReference type="PROSITE" id="PS50055">
    <property type="entry name" value="TYR_PHOSPHATASE_PTP"/>
    <property type="match status" value="1"/>
</dbReference>
<evidence type="ECO:0000256" key="1">
    <source>
        <dbReference type="ARBA" id="ARBA00009649"/>
    </source>
</evidence>
<dbReference type="InterPro" id="IPR003595">
    <property type="entry name" value="Tyr_Pase_cat"/>
</dbReference>
<dbReference type="InParanoid" id="A0A2T3APV8"/>
<dbReference type="InterPro" id="IPR000242">
    <property type="entry name" value="PTP_cat"/>
</dbReference>
<feature type="compositionally biased region" description="Polar residues" evidence="2">
    <location>
        <begin position="1"/>
        <end position="11"/>
    </location>
</feature>
<proteinExistence type="inferred from homology"/>
<reference evidence="5 6" key="1">
    <citation type="journal article" date="2018" name="New Phytol.">
        <title>Comparative genomics and transcriptomics depict ericoid mycorrhizal fungi as versatile saprotrophs and plant mutualists.</title>
        <authorList>
            <person name="Martino E."/>
            <person name="Morin E."/>
            <person name="Grelet G.A."/>
            <person name="Kuo A."/>
            <person name="Kohler A."/>
            <person name="Daghino S."/>
            <person name="Barry K.W."/>
            <person name="Cichocki N."/>
            <person name="Clum A."/>
            <person name="Dockter R.B."/>
            <person name="Hainaut M."/>
            <person name="Kuo R.C."/>
            <person name="LaButti K."/>
            <person name="Lindahl B.D."/>
            <person name="Lindquist E.A."/>
            <person name="Lipzen A."/>
            <person name="Khouja H.R."/>
            <person name="Magnuson J."/>
            <person name="Murat C."/>
            <person name="Ohm R.A."/>
            <person name="Singer S.W."/>
            <person name="Spatafora J.W."/>
            <person name="Wang M."/>
            <person name="Veneault-Fourrey C."/>
            <person name="Henrissat B."/>
            <person name="Grigoriev I.V."/>
            <person name="Martin F.M."/>
            <person name="Perotto S."/>
        </authorList>
    </citation>
    <scope>NUCLEOTIDE SEQUENCE [LARGE SCALE GENOMIC DNA]</scope>
    <source>
        <strain evidence="5 6">ATCC 22711</strain>
    </source>
</reference>
<dbReference type="Gene3D" id="3.90.190.10">
    <property type="entry name" value="Protein tyrosine phosphatase superfamily"/>
    <property type="match status" value="1"/>
</dbReference>
<feature type="domain" description="Tyrosine-protein phosphatase" evidence="3">
    <location>
        <begin position="66"/>
        <end position="378"/>
    </location>
</feature>
<evidence type="ECO:0008006" key="7">
    <source>
        <dbReference type="Google" id="ProtNLM"/>
    </source>
</evidence>
<dbReference type="GO" id="GO:0004725">
    <property type="term" value="F:protein tyrosine phosphatase activity"/>
    <property type="evidence" value="ECO:0007669"/>
    <property type="project" value="InterPro"/>
</dbReference>
<dbReference type="InterPro" id="IPR000387">
    <property type="entry name" value="Tyr_Pase_dom"/>
</dbReference>
<dbReference type="SMART" id="SM00404">
    <property type="entry name" value="PTPc_motif"/>
    <property type="match status" value="1"/>
</dbReference>
<feature type="domain" description="Tyrosine specific protein phosphatases" evidence="4">
    <location>
        <begin position="284"/>
        <end position="369"/>
    </location>
</feature>
<gene>
    <name evidence="5" type="ORF">M430DRAFT_45866</name>
</gene>
<dbReference type="InterPro" id="IPR029021">
    <property type="entry name" value="Prot-tyrosine_phosphatase-like"/>
</dbReference>
<dbReference type="SMART" id="SM00194">
    <property type="entry name" value="PTPc"/>
    <property type="match status" value="1"/>
</dbReference>
<name>A0A2T3APV8_AMORE</name>
<evidence type="ECO:0000313" key="6">
    <source>
        <dbReference type="Proteomes" id="UP000241818"/>
    </source>
</evidence>
<organism evidence="5 6">
    <name type="scientific">Amorphotheca resinae ATCC 22711</name>
    <dbReference type="NCBI Taxonomy" id="857342"/>
    <lineage>
        <taxon>Eukaryota</taxon>
        <taxon>Fungi</taxon>
        <taxon>Dikarya</taxon>
        <taxon>Ascomycota</taxon>
        <taxon>Pezizomycotina</taxon>
        <taxon>Leotiomycetes</taxon>
        <taxon>Helotiales</taxon>
        <taxon>Amorphothecaceae</taxon>
        <taxon>Amorphotheca</taxon>
    </lineage>
</organism>
<dbReference type="FunCoup" id="A0A2T3APV8">
    <property type="interactions" value="872"/>
</dbReference>
<dbReference type="RefSeq" id="XP_024716696.1">
    <property type="nucleotide sequence ID" value="XM_024867801.1"/>
</dbReference>
<evidence type="ECO:0000313" key="5">
    <source>
        <dbReference type="EMBL" id="PSS07040.1"/>
    </source>
</evidence>
<dbReference type="PROSITE" id="PS50056">
    <property type="entry name" value="TYR_PHOSPHATASE_2"/>
    <property type="match status" value="1"/>
</dbReference>
<feature type="region of interest" description="Disordered" evidence="2">
    <location>
        <begin position="1"/>
        <end position="52"/>
    </location>
</feature>
<dbReference type="PROSITE" id="PS00383">
    <property type="entry name" value="TYR_PHOSPHATASE_1"/>
    <property type="match status" value="1"/>
</dbReference>
<keyword evidence="6" id="KW-1185">Reference proteome</keyword>
<dbReference type="CDD" id="cd18533">
    <property type="entry name" value="PTP_fungal"/>
    <property type="match status" value="1"/>
</dbReference>
<dbReference type="PANTHER" id="PTHR19134:SF449">
    <property type="entry name" value="TYROSINE-PROTEIN PHOSPHATASE 1"/>
    <property type="match status" value="1"/>
</dbReference>
<dbReference type="AlphaFoldDB" id="A0A2T3APV8"/>
<dbReference type="Proteomes" id="UP000241818">
    <property type="component" value="Unassembled WGS sequence"/>
</dbReference>
<protein>
    <recommendedName>
        <fullName evidence="7">Tyrosine specific protein phosphatases domain-containing protein</fullName>
    </recommendedName>
</protein>
<accession>A0A2T3APV8</accession>
<dbReference type="GeneID" id="36575882"/>
<dbReference type="PANTHER" id="PTHR19134">
    <property type="entry name" value="RECEPTOR-TYPE TYROSINE-PROTEIN PHOSPHATASE"/>
    <property type="match status" value="1"/>
</dbReference>
<dbReference type="PRINTS" id="PR00700">
    <property type="entry name" value="PRTYPHPHTASE"/>
</dbReference>
<dbReference type="InterPro" id="IPR016130">
    <property type="entry name" value="Tyr_Pase_AS"/>
</dbReference>
<feature type="region of interest" description="Disordered" evidence="2">
    <location>
        <begin position="385"/>
        <end position="435"/>
    </location>
</feature>
<dbReference type="InterPro" id="IPR050348">
    <property type="entry name" value="Protein-Tyr_Phosphatase"/>
</dbReference>
<dbReference type="EMBL" id="KZ679019">
    <property type="protein sequence ID" value="PSS07040.1"/>
    <property type="molecule type" value="Genomic_DNA"/>
</dbReference>
<evidence type="ECO:0000259" key="3">
    <source>
        <dbReference type="PROSITE" id="PS50055"/>
    </source>
</evidence>
<evidence type="ECO:0000256" key="2">
    <source>
        <dbReference type="SAM" id="MobiDB-lite"/>
    </source>
</evidence>
<sequence length="435" mass="48530">MRRNNSISKRWSSPVPLPDSPSKVPGQSPVTPVDGAAPSQAGSPEPKPTPEIPLMPAFLQLNSKEIHDSFMELARLENERIAEKFKNPSMDAQWARLDPDPTRDRYVNVHPWANNRVHLKVPKGYNDYINASPITLVPTSGVQGQARTGSQHKYICMQGPKRETVDHVWHMVWHELATPAVIIMLSPTHGPHPNVLGAVSEKCFPYFPADEDSSPIVINEASQLGDNFKGTIRFDSREPTPPGTDIEIRKLIMNVEGEDKEKPIWHFLYPSWPDFGALEAKNVDSIISLMSMSREKNSNAENPRIVHCSAGVGRTGTFVALEFLIAELQGGAWERWDKSDSSDKDPVFDTVNQLRTQRRTMVQSYEQYVFIYEVLRKVWEEKYGTRQVEGGDHQRPRTAGNIGSSTSRPPTPGIPEIKLAVPRNSRGSGKSTGGG</sequence>